<evidence type="ECO:0000256" key="1">
    <source>
        <dbReference type="ARBA" id="ARBA00007549"/>
    </source>
</evidence>
<feature type="coiled-coil region" evidence="2">
    <location>
        <begin position="553"/>
        <end position="587"/>
    </location>
</feature>
<feature type="compositionally biased region" description="Low complexity" evidence="3">
    <location>
        <begin position="101"/>
        <end position="112"/>
    </location>
</feature>
<dbReference type="InterPro" id="IPR059029">
    <property type="entry name" value="FAM13A_dom"/>
</dbReference>
<name>A0A6J2XQ83_SITOR</name>
<accession>A0A6J2XQ83</accession>
<feature type="compositionally biased region" description="Basic and acidic residues" evidence="3">
    <location>
        <begin position="138"/>
        <end position="154"/>
    </location>
</feature>
<feature type="compositionally biased region" description="Basic and acidic residues" evidence="3">
    <location>
        <begin position="80"/>
        <end position="100"/>
    </location>
</feature>
<feature type="domain" description="FAM13A-like" evidence="4">
    <location>
        <begin position="552"/>
        <end position="621"/>
    </location>
</feature>
<dbReference type="PANTHER" id="PTHR15904:SF17">
    <property type="entry name" value="RHO-GAP DOMAIN-CONTAINING PROTEIN"/>
    <property type="match status" value="1"/>
</dbReference>
<keyword evidence="5" id="KW-1185">Reference proteome</keyword>
<gene>
    <name evidence="6" type="primary">LOC115880474</name>
</gene>
<dbReference type="Pfam" id="PF26116">
    <property type="entry name" value="FAM13A"/>
    <property type="match status" value="1"/>
</dbReference>
<comment type="similarity">
    <text evidence="1">Belongs to the FAM13 family.</text>
</comment>
<dbReference type="OrthoDB" id="185175at2759"/>
<feature type="region of interest" description="Disordered" evidence="3">
    <location>
        <begin position="58"/>
        <end position="154"/>
    </location>
</feature>
<evidence type="ECO:0000313" key="6">
    <source>
        <dbReference type="RefSeq" id="XP_030753542.1"/>
    </source>
</evidence>
<dbReference type="PANTHER" id="PTHR15904">
    <property type="entry name" value="FAM13"/>
    <property type="match status" value="1"/>
</dbReference>
<evidence type="ECO:0000313" key="5">
    <source>
        <dbReference type="Proteomes" id="UP000504635"/>
    </source>
</evidence>
<feature type="region of interest" description="Disordered" evidence="3">
    <location>
        <begin position="509"/>
        <end position="546"/>
    </location>
</feature>
<dbReference type="Gene3D" id="1.10.10.1460">
    <property type="match status" value="1"/>
</dbReference>
<dbReference type="Proteomes" id="UP000504635">
    <property type="component" value="Unplaced"/>
</dbReference>
<reference evidence="6" key="1">
    <citation type="submission" date="2025-08" db="UniProtKB">
        <authorList>
            <consortium name="RefSeq"/>
        </authorList>
    </citation>
    <scope>IDENTIFICATION</scope>
    <source>
        <tissue evidence="6">Gonads</tissue>
    </source>
</reference>
<feature type="compositionally biased region" description="Basic and acidic residues" evidence="3">
    <location>
        <begin position="116"/>
        <end position="125"/>
    </location>
</feature>
<evidence type="ECO:0000256" key="2">
    <source>
        <dbReference type="SAM" id="Coils"/>
    </source>
</evidence>
<protein>
    <submittedName>
        <fullName evidence="6">Protein FAM13A</fullName>
    </submittedName>
</protein>
<proteinExistence type="inferred from homology"/>
<sequence>MMKGSVPKEVPQKLVARIEQEHKICKAKKVQLSAVCAASTAAPASAAAVTRMTAQTFDEAKSTKARKRKERQESVSSLCQERKVIRSNSEERPHPTKCTDSKSTSIRRVSSSGDFPKSEGEDKNGHSPNRIPLSDKTLTYDDHEHERRRSHERFARPHTLKSKKYPGKRFKVRCVSKVKVKSEMVFSEREVLKKTTSNGNTDLEQHSIITHAEFKDQDSLNSTNFLSLRPVDIDRSPSPTHTPISPVLDFSTLHEQIDCNEPVVSRPIQVEENTETLPSLSVATNRLLSSPRNSIIATHRIYLDPDVPQTNSSLEKIIQNPIEEKVQKITKHINSYKKKIKAYEAEFEVKNGYKPSQIDKLNDGTLRKYYTELSKLKKEQKQFSEISANCPMIDLTGKMIQSIKAISLKDTVNEIEQKLLQKRESGKRGFNLETMTSEQLMDEKVAMQKALLFLESIHGRPQIKQDRDLVRPFYDRYRILKRMVAKNSISGPIGELATIHENEAMHFVTPTSSSNDTESEQTEYVPPSGPTPTNNTDSETDTSLSEKLHSMSKMELLEQLRLTTEEKKVLKRKIKEFELNLQAKSGKMLSKEDKVPMEHVYAAYRATKSRLKLLEALVSKQ</sequence>
<organism evidence="5 6">
    <name type="scientific">Sitophilus oryzae</name>
    <name type="common">Rice weevil</name>
    <name type="synonym">Curculio oryzae</name>
    <dbReference type="NCBI Taxonomy" id="7048"/>
    <lineage>
        <taxon>Eukaryota</taxon>
        <taxon>Metazoa</taxon>
        <taxon>Ecdysozoa</taxon>
        <taxon>Arthropoda</taxon>
        <taxon>Hexapoda</taxon>
        <taxon>Insecta</taxon>
        <taxon>Pterygota</taxon>
        <taxon>Neoptera</taxon>
        <taxon>Endopterygota</taxon>
        <taxon>Coleoptera</taxon>
        <taxon>Polyphaga</taxon>
        <taxon>Cucujiformia</taxon>
        <taxon>Curculionidae</taxon>
        <taxon>Dryophthorinae</taxon>
        <taxon>Sitophilus</taxon>
    </lineage>
</organism>
<feature type="compositionally biased region" description="Polar residues" evidence="3">
    <location>
        <begin position="531"/>
        <end position="543"/>
    </location>
</feature>
<keyword evidence="2" id="KW-0175">Coiled coil</keyword>
<dbReference type="RefSeq" id="XP_030753542.1">
    <property type="nucleotide sequence ID" value="XM_030897682.1"/>
</dbReference>
<dbReference type="GeneID" id="115880474"/>
<evidence type="ECO:0000256" key="3">
    <source>
        <dbReference type="SAM" id="MobiDB-lite"/>
    </source>
</evidence>
<dbReference type="AlphaFoldDB" id="A0A6J2XQ83"/>
<evidence type="ECO:0000259" key="4">
    <source>
        <dbReference type="Pfam" id="PF26116"/>
    </source>
</evidence>
<dbReference type="KEGG" id="soy:115880474"/>
<dbReference type="InterPro" id="IPR039102">
    <property type="entry name" value="FAM13"/>
</dbReference>
<dbReference type="InParanoid" id="A0A6J2XQ83"/>